<sequence>MGVLANQVVAKFAPNAKPGYVAAFADPAGLLAAAGITTPLRLAHFMAQALHETGALTILVESGRYSAKNLGAMWDSGNWHRYFPDRAACVAMADQCAIDGGIALFSLVYGNRMGNGPRETQDGWRYRGRGVLQTTGRDAYARFGARCHVDFEGHPDLVVDAAHALKPALLEWSAKHLNAAADNNDIETVTLGINGGLIGMAQRRVWFARIWPFIIGAAPLEHSTEWKVQSALVAAGYHLGLPDGVVGPATRLAILAYRAAKGLAPSPQVTPDLVHALGV</sequence>
<dbReference type="Gene3D" id="1.10.530.10">
    <property type="match status" value="1"/>
</dbReference>
<dbReference type="InterPro" id="IPR036365">
    <property type="entry name" value="PGBD-like_sf"/>
</dbReference>
<dbReference type="EMBL" id="BNAQ01000001">
    <property type="protein sequence ID" value="GHH12645.1"/>
    <property type="molecule type" value="Genomic_DNA"/>
</dbReference>
<dbReference type="Gene3D" id="1.10.101.10">
    <property type="entry name" value="PGBD-like superfamily/PGBD"/>
    <property type="match status" value="1"/>
</dbReference>
<evidence type="ECO:0000313" key="2">
    <source>
        <dbReference type="Proteomes" id="UP000652430"/>
    </source>
</evidence>
<dbReference type="InterPro" id="IPR036366">
    <property type="entry name" value="PGBDSf"/>
</dbReference>
<proteinExistence type="predicted"/>
<keyword evidence="2" id="KW-1185">Reference proteome</keyword>
<protein>
    <recommendedName>
        <fullName evidence="3">Peptidoglycan binding-like domain-containing protein</fullName>
    </recommendedName>
</protein>
<organism evidence="1 2">
    <name type="scientific">Sphingomonas glacialis</name>
    <dbReference type="NCBI Taxonomy" id="658225"/>
    <lineage>
        <taxon>Bacteria</taxon>
        <taxon>Pseudomonadati</taxon>
        <taxon>Pseudomonadota</taxon>
        <taxon>Alphaproteobacteria</taxon>
        <taxon>Sphingomonadales</taxon>
        <taxon>Sphingomonadaceae</taxon>
        <taxon>Sphingomonas</taxon>
    </lineage>
</organism>
<name>A0ABQ3LDK4_9SPHN</name>
<evidence type="ECO:0000313" key="1">
    <source>
        <dbReference type="EMBL" id="GHH12645.1"/>
    </source>
</evidence>
<dbReference type="SUPFAM" id="SSF47090">
    <property type="entry name" value="PGBD-like"/>
    <property type="match status" value="1"/>
</dbReference>
<dbReference type="PANTHER" id="PTHR34408:SF1">
    <property type="entry name" value="GLYCOSYL HYDROLASE FAMILY 19 DOMAIN-CONTAINING PROTEIN HI_1415"/>
    <property type="match status" value="1"/>
</dbReference>
<dbReference type="SUPFAM" id="SSF53955">
    <property type="entry name" value="Lysozyme-like"/>
    <property type="match status" value="1"/>
</dbReference>
<reference evidence="2" key="1">
    <citation type="journal article" date="2019" name="Int. J. Syst. Evol. Microbiol.">
        <title>The Global Catalogue of Microorganisms (GCM) 10K type strain sequencing project: providing services to taxonomists for standard genome sequencing and annotation.</title>
        <authorList>
            <consortium name="The Broad Institute Genomics Platform"/>
            <consortium name="The Broad Institute Genome Sequencing Center for Infectious Disease"/>
            <person name="Wu L."/>
            <person name="Ma J."/>
        </authorList>
    </citation>
    <scope>NUCLEOTIDE SEQUENCE [LARGE SCALE GENOMIC DNA]</scope>
    <source>
        <strain evidence="2">CGMCC 1.8957</strain>
    </source>
</reference>
<gene>
    <name evidence="1" type="ORF">GCM10008023_13090</name>
</gene>
<evidence type="ECO:0008006" key="3">
    <source>
        <dbReference type="Google" id="ProtNLM"/>
    </source>
</evidence>
<dbReference type="Proteomes" id="UP000652430">
    <property type="component" value="Unassembled WGS sequence"/>
</dbReference>
<accession>A0ABQ3LDK4</accession>
<dbReference type="InterPro" id="IPR023346">
    <property type="entry name" value="Lysozyme-like_dom_sf"/>
</dbReference>
<dbReference type="InterPro" id="IPR052354">
    <property type="entry name" value="Cell_Wall_Dynamics_Protein"/>
</dbReference>
<dbReference type="RefSeq" id="WP_189675516.1">
    <property type="nucleotide sequence ID" value="NZ_BNAQ01000001.1"/>
</dbReference>
<dbReference type="PANTHER" id="PTHR34408">
    <property type="entry name" value="FAMILY PROTEIN, PUTATIVE-RELATED"/>
    <property type="match status" value="1"/>
</dbReference>
<comment type="caution">
    <text evidence="1">The sequence shown here is derived from an EMBL/GenBank/DDBJ whole genome shotgun (WGS) entry which is preliminary data.</text>
</comment>